<dbReference type="GO" id="GO:0006508">
    <property type="term" value="P:proteolysis"/>
    <property type="evidence" value="ECO:0007669"/>
    <property type="project" value="UniProtKB-KW"/>
</dbReference>
<comment type="cofactor">
    <cofactor evidence="1">
        <name>Zn(2+)</name>
        <dbReference type="ChEBI" id="CHEBI:29105"/>
    </cofactor>
</comment>
<evidence type="ECO:0000256" key="1">
    <source>
        <dbReference type="ARBA" id="ARBA00001947"/>
    </source>
</evidence>
<dbReference type="InterPro" id="IPR011055">
    <property type="entry name" value="Dup_hybrid_motif"/>
</dbReference>
<keyword evidence="10" id="KW-1185">Reference proteome</keyword>
<keyword evidence="5" id="KW-0862">Zinc</keyword>
<evidence type="ECO:0000313" key="9">
    <source>
        <dbReference type="EMBL" id="MBC5764007.1"/>
    </source>
</evidence>
<feature type="chain" id="PRO_5037415451" evidence="7">
    <location>
        <begin position="25"/>
        <end position="198"/>
    </location>
</feature>
<dbReference type="EMBL" id="JACORU010000001">
    <property type="protein sequence ID" value="MBC5764007.1"/>
    <property type="molecule type" value="Genomic_DNA"/>
</dbReference>
<dbReference type="GO" id="GO:0046872">
    <property type="term" value="F:metal ion binding"/>
    <property type="evidence" value="ECO:0007669"/>
    <property type="project" value="UniProtKB-KW"/>
</dbReference>
<evidence type="ECO:0000256" key="4">
    <source>
        <dbReference type="ARBA" id="ARBA00022801"/>
    </source>
</evidence>
<name>A0A923M4F5_9BURK</name>
<keyword evidence="2" id="KW-0645">Protease</keyword>
<dbReference type="AlphaFoldDB" id="A0A923M4F5"/>
<evidence type="ECO:0000259" key="8">
    <source>
        <dbReference type="Pfam" id="PF01551"/>
    </source>
</evidence>
<feature type="signal peptide" evidence="7">
    <location>
        <begin position="1"/>
        <end position="24"/>
    </location>
</feature>
<keyword evidence="3" id="KW-0479">Metal-binding</keyword>
<accession>A0A923M4F5</accession>
<protein>
    <submittedName>
        <fullName evidence="9">M23 family metallopeptidase</fullName>
    </submittedName>
</protein>
<proteinExistence type="predicted"/>
<dbReference type="RefSeq" id="WP_187080415.1">
    <property type="nucleotide sequence ID" value="NZ_JACORU010000001.1"/>
</dbReference>
<keyword evidence="6" id="KW-0482">Metalloprotease</keyword>
<evidence type="ECO:0000313" key="10">
    <source>
        <dbReference type="Proteomes" id="UP000596827"/>
    </source>
</evidence>
<dbReference type="GO" id="GO:0004222">
    <property type="term" value="F:metalloendopeptidase activity"/>
    <property type="evidence" value="ECO:0007669"/>
    <property type="project" value="TreeGrafter"/>
</dbReference>
<evidence type="ECO:0000256" key="3">
    <source>
        <dbReference type="ARBA" id="ARBA00022723"/>
    </source>
</evidence>
<evidence type="ECO:0000256" key="2">
    <source>
        <dbReference type="ARBA" id="ARBA00022670"/>
    </source>
</evidence>
<keyword evidence="7" id="KW-0732">Signal</keyword>
<gene>
    <name evidence="9" type="ORF">H8R02_06065</name>
</gene>
<reference evidence="9" key="1">
    <citation type="submission" date="2020-08" db="EMBL/GenBank/DDBJ databases">
        <title>Ramlibacter sp. GTP1 16S ribosomal RNA gene genome sequencing and assembly.</title>
        <authorList>
            <person name="Kang M."/>
        </authorList>
    </citation>
    <scope>NUCLEOTIDE SEQUENCE</scope>
    <source>
        <strain evidence="9">GTP1</strain>
    </source>
</reference>
<sequence>MGYRLLLCLACVLALLHSASEWLAPRPPAPAPVVVGRVEEPPPPTPEARLAQRKLAVPVQGVPRNKLRDTFNASRGKGRAHEAIDIMAPWGTPVIAADDGEVVKISRNRAGGLTLYQADASGRFVYYYAHLAGYADHLREGQPVRRGDVLAYVGSTGNATTPHLHFAVMLHKESLRWKGAEVVNPYPALALAGATDGG</sequence>
<dbReference type="SUPFAM" id="SSF51261">
    <property type="entry name" value="Duplicated hybrid motif"/>
    <property type="match status" value="1"/>
</dbReference>
<dbReference type="PANTHER" id="PTHR21666">
    <property type="entry name" value="PEPTIDASE-RELATED"/>
    <property type="match status" value="1"/>
</dbReference>
<dbReference type="PANTHER" id="PTHR21666:SF288">
    <property type="entry name" value="CELL DIVISION PROTEIN YTFB"/>
    <property type="match status" value="1"/>
</dbReference>
<evidence type="ECO:0000256" key="6">
    <source>
        <dbReference type="ARBA" id="ARBA00023049"/>
    </source>
</evidence>
<dbReference type="Proteomes" id="UP000596827">
    <property type="component" value="Unassembled WGS sequence"/>
</dbReference>
<organism evidence="9 10">
    <name type="scientific">Ramlibacter albus</name>
    <dbReference type="NCBI Taxonomy" id="2079448"/>
    <lineage>
        <taxon>Bacteria</taxon>
        <taxon>Pseudomonadati</taxon>
        <taxon>Pseudomonadota</taxon>
        <taxon>Betaproteobacteria</taxon>
        <taxon>Burkholderiales</taxon>
        <taxon>Comamonadaceae</taxon>
        <taxon>Ramlibacter</taxon>
    </lineage>
</organism>
<feature type="domain" description="M23ase beta-sheet core" evidence="8">
    <location>
        <begin position="80"/>
        <end position="173"/>
    </location>
</feature>
<dbReference type="InterPro" id="IPR016047">
    <property type="entry name" value="M23ase_b-sheet_dom"/>
</dbReference>
<dbReference type="Pfam" id="PF01551">
    <property type="entry name" value="Peptidase_M23"/>
    <property type="match status" value="1"/>
</dbReference>
<comment type="caution">
    <text evidence="9">The sequence shown here is derived from an EMBL/GenBank/DDBJ whole genome shotgun (WGS) entry which is preliminary data.</text>
</comment>
<evidence type="ECO:0000256" key="5">
    <source>
        <dbReference type="ARBA" id="ARBA00022833"/>
    </source>
</evidence>
<keyword evidence="4" id="KW-0378">Hydrolase</keyword>
<dbReference type="Gene3D" id="2.70.70.10">
    <property type="entry name" value="Glucose Permease (Domain IIA)"/>
    <property type="match status" value="1"/>
</dbReference>
<evidence type="ECO:0000256" key="7">
    <source>
        <dbReference type="SAM" id="SignalP"/>
    </source>
</evidence>
<dbReference type="CDD" id="cd12797">
    <property type="entry name" value="M23_peptidase"/>
    <property type="match status" value="1"/>
</dbReference>
<dbReference type="InterPro" id="IPR050570">
    <property type="entry name" value="Cell_wall_metabolism_enzyme"/>
</dbReference>